<dbReference type="InterPro" id="IPR000515">
    <property type="entry name" value="MetI-like"/>
</dbReference>
<gene>
    <name evidence="9" type="primary">phnE</name>
    <name evidence="9" type="ORF">KL771_23835</name>
</gene>
<dbReference type="NCBIfam" id="TIGR01097">
    <property type="entry name" value="PhnE"/>
    <property type="match status" value="1"/>
</dbReference>
<feature type="transmembrane region" description="Helical" evidence="7">
    <location>
        <begin position="25"/>
        <end position="42"/>
    </location>
</feature>
<evidence type="ECO:0000256" key="4">
    <source>
        <dbReference type="ARBA" id="ARBA00022692"/>
    </source>
</evidence>
<keyword evidence="3" id="KW-1003">Cell membrane</keyword>
<evidence type="ECO:0000259" key="8">
    <source>
        <dbReference type="PROSITE" id="PS50928"/>
    </source>
</evidence>
<dbReference type="AlphaFoldDB" id="A0A947D7H3"/>
<dbReference type="RefSeq" id="WP_261971018.1">
    <property type="nucleotide sequence ID" value="NZ_JAHHZF010000013.1"/>
</dbReference>
<feature type="transmembrane region" description="Helical" evidence="7">
    <location>
        <begin position="84"/>
        <end position="106"/>
    </location>
</feature>
<dbReference type="CDD" id="cd06261">
    <property type="entry name" value="TM_PBP2"/>
    <property type="match status" value="1"/>
</dbReference>
<dbReference type="PANTHER" id="PTHR30043:SF1">
    <property type="entry name" value="ABC TRANSPORT SYSTEM PERMEASE PROTEIN P69"/>
    <property type="match status" value="1"/>
</dbReference>
<evidence type="ECO:0000256" key="7">
    <source>
        <dbReference type="RuleBase" id="RU363032"/>
    </source>
</evidence>
<dbReference type="EMBL" id="JAHHZF010000013">
    <property type="protein sequence ID" value="MBT9292513.1"/>
    <property type="molecule type" value="Genomic_DNA"/>
</dbReference>
<keyword evidence="2 7" id="KW-0813">Transport</keyword>
<feature type="domain" description="ABC transmembrane type-1" evidence="8">
    <location>
        <begin position="80"/>
        <end position="264"/>
    </location>
</feature>
<name>A0A947D7H3_9HYPH</name>
<feature type="transmembrane region" description="Helical" evidence="7">
    <location>
        <begin position="191"/>
        <end position="212"/>
    </location>
</feature>
<proteinExistence type="inferred from homology"/>
<dbReference type="GO" id="GO:0015416">
    <property type="term" value="F:ABC-type phosphonate transporter activity"/>
    <property type="evidence" value="ECO:0007669"/>
    <property type="project" value="InterPro"/>
</dbReference>
<evidence type="ECO:0000256" key="3">
    <source>
        <dbReference type="ARBA" id="ARBA00022475"/>
    </source>
</evidence>
<keyword evidence="6 7" id="KW-0472">Membrane</keyword>
<dbReference type="Pfam" id="PF00528">
    <property type="entry name" value="BPD_transp_1"/>
    <property type="match status" value="1"/>
</dbReference>
<keyword evidence="10" id="KW-1185">Reference proteome</keyword>
<feature type="transmembrane region" description="Helical" evidence="7">
    <location>
        <begin position="113"/>
        <end position="130"/>
    </location>
</feature>
<keyword evidence="5 7" id="KW-1133">Transmembrane helix</keyword>
<evidence type="ECO:0000256" key="2">
    <source>
        <dbReference type="ARBA" id="ARBA00022448"/>
    </source>
</evidence>
<dbReference type="PANTHER" id="PTHR30043">
    <property type="entry name" value="PHOSPHONATES TRANSPORT SYSTEM PERMEASE PROTEIN"/>
    <property type="match status" value="1"/>
</dbReference>
<protein>
    <submittedName>
        <fullName evidence="9">Phosphonate ABC transporter, permease protein PhnE</fullName>
    </submittedName>
</protein>
<comment type="similarity">
    <text evidence="7">Belongs to the binding-protein-dependent transport system permease family.</text>
</comment>
<feature type="transmembrane region" description="Helical" evidence="7">
    <location>
        <begin position="136"/>
        <end position="156"/>
    </location>
</feature>
<comment type="subcellular location">
    <subcellularLocation>
        <location evidence="1 7">Cell membrane</location>
        <topology evidence="1 7">Multi-pass membrane protein</topology>
    </subcellularLocation>
</comment>
<evidence type="ECO:0000313" key="9">
    <source>
        <dbReference type="EMBL" id="MBT9292513.1"/>
    </source>
</evidence>
<dbReference type="InterPro" id="IPR035906">
    <property type="entry name" value="MetI-like_sf"/>
</dbReference>
<evidence type="ECO:0000256" key="1">
    <source>
        <dbReference type="ARBA" id="ARBA00004651"/>
    </source>
</evidence>
<dbReference type="PROSITE" id="PS50928">
    <property type="entry name" value="ABC_TM1"/>
    <property type="match status" value="1"/>
</dbReference>
<feature type="transmembrane region" description="Helical" evidence="7">
    <location>
        <begin position="242"/>
        <end position="263"/>
    </location>
</feature>
<dbReference type="SUPFAM" id="SSF161098">
    <property type="entry name" value="MetI-like"/>
    <property type="match status" value="1"/>
</dbReference>
<dbReference type="Gene3D" id="1.10.3720.10">
    <property type="entry name" value="MetI-like"/>
    <property type="match status" value="1"/>
</dbReference>
<dbReference type="GO" id="GO:0005886">
    <property type="term" value="C:plasma membrane"/>
    <property type="evidence" value="ECO:0007669"/>
    <property type="project" value="UniProtKB-SubCell"/>
</dbReference>
<sequence length="272" mass="29645">MAIVIGSDGARHWTLLTPGEQRWRWFGWLVLAALTVFCWRIMTADTIWAFVADAPTQAADIFGRMLPPRWSYIDQLWGAIWDTINIATLGTLIAIGLATPLAFLAARNTTPSVLFLRPVALFAIVASRSINALIWGLLLVAVLGPGVLAGIFAIALRSIGFIGKLLYEAIEEIDETQVEAIRATGAGQMQVIGYGIWPQILPAFATICVFRWDINIRESTVLGLVGAGGLGLALEGSLNTLAWPQVSLILLIILVTVILSEWITAQVRRMII</sequence>
<comment type="caution">
    <text evidence="9">The sequence shown here is derived from an EMBL/GenBank/DDBJ whole genome shotgun (WGS) entry which is preliminary data.</text>
</comment>
<organism evidence="9 10">
    <name type="scientific">Prosthecodimorpha staleyi</name>
    <dbReference type="NCBI Taxonomy" id="2840188"/>
    <lineage>
        <taxon>Bacteria</taxon>
        <taxon>Pseudomonadati</taxon>
        <taxon>Pseudomonadota</taxon>
        <taxon>Alphaproteobacteria</taxon>
        <taxon>Hyphomicrobiales</taxon>
        <taxon>Ancalomicrobiaceae</taxon>
        <taxon>Prosthecodimorpha</taxon>
    </lineage>
</organism>
<keyword evidence="4 7" id="KW-0812">Transmembrane</keyword>
<reference evidence="9 10" key="1">
    <citation type="submission" date="2021-06" db="EMBL/GenBank/DDBJ databases">
        <authorList>
            <person name="Grouzdev D.S."/>
            <person name="Koziaeva V."/>
        </authorList>
    </citation>
    <scope>NUCLEOTIDE SEQUENCE [LARGE SCALE GENOMIC DNA]</scope>
    <source>
        <strain evidence="9 10">22</strain>
    </source>
</reference>
<dbReference type="InterPro" id="IPR005769">
    <property type="entry name" value="PhnE/PtxC"/>
</dbReference>
<evidence type="ECO:0000256" key="6">
    <source>
        <dbReference type="ARBA" id="ARBA00023136"/>
    </source>
</evidence>
<evidence type="ECO:0000256" key="5">
    <source>
        <dbReference type="ARBA" id="ARBA00022989"/>
    </source>
</evidence>
<evidence type="ECO:0000313" key="10">
    <source>
        <dbReference type="Proteomes" id="UP000766595"/>
    </source>
</evidence>
<accession>A0A947D7H3</accession>
<dbReference type="Proteomes" id="UP000766595">
    <property type="component" value="Unassembled WGS sequence"/>
</dbReference>